<dbReference type="OrthoDB" id="5122829at2"/>
<protein>
    <submittedName>
        <fullName evidence="1">Uncharacterized protein</fullName>
    </submittedName>
</protein>
<gene>
    <name evidence="1" type="ORF">B7R21_01920</name>
</gene>
<proteinExistence type="predicted"/>
<sequence>MAENGEQSEPIMAGSNDATNEQKIDGILAQTRQDHAGQSLVIVQNNLRERFEQAAVEVDDITLARLAHDISDS</sequence>
<dbReference type="Proteomes" id="UP000256709">
    <property type="component" value="Unassembled WGS sequence"/>
</dbReference>
<evidence type="ECO:0000313" key="2">
    <source>
        <dbReference type="Proteomes" id="UP000256709"/>
    </source>
</evidence>
<name>A0A3E0W2E7_9MICO</name>
<dbReference type="RefSeq" id="WP_116281570.1">
    <property type="nucleotide sequence ID" value="NZ_NBXA01000003.1"/>
</dbReference>
<dbReference type="EMBL" id="NBXA01000003">
    <property type="protein sequence ID" value="RFA16170.1"/>
    <property type="molecule type" value="Genomic_DNA"/>
</dbReference>
<accession>A0A3E0W2E7</accession>
<dbReference type="AlphaFoldDB" id="A0A3E0W2E7"/>
<evidence type="ECO:0000313" key="1">
    <source>
        <dbReference type="EMBL" id="RFA16170.1"/>
    </source>
</evidence>
<organism evidence="1 2">
    <name type="scientific">Subtercola boreus</name>
    <dbReference type="NCBI Taxonomy" id="120213"/>
    <lineage>
        <taxon>Bacteria</taxon>
        <taxon>Bacillati</taxon>
        <taxon>Actinomycetota</taxon>
        <taxon>Actinomycetes</taxon>
        <taxon>Micrococcales</taxon>
        <taxon>Microbacteriaceae</taxon>
        <taxon>Subtercola</taxon>
    </lineage>
</organism>
<reference evidence="1 2" key="1">
    <citation type="submission" date="2017-04" db="EMBL/GenBank/DDBJ databases">
        <title>Comparative genome analysis of Subtercola boreus.</title>
        <authorList>
            <person name="Cho Y.-J."/>
            <person name="Cho A."/>
            <person name="Kim O.-S."/>
            <person name="Lee J.-I."/>
        </authorList>
    </citation>
    <scope>NUCLEOTIDE SEQUENCE [LARGE SCALE GENOMIC DNA]</scope>
    <source>
        <strain evidence="1 2">P27444</strain>
    </source>
</reference>
<comment type="caution">
    <text evidence="1">The sequence shown here is derived from an EMBL/GenBank/DDBJ whole genome shotgun (WGS) entry which is preliminary data.</text>
</comment>